<dbReference type="Proteomes" id="UP000027222">
    <property type="component" value="Unassembled WGS sequence"/>
</dbReference>
<feature type="compositionally biased region" description="Low complexity" evidence="1">
    <location>
        <begin position="238"/>
        <end position="250"/>
    </location>
</feature>
<feature type="compositionally biased region" description="Gly residues" evidence="1">
    <location>
        <begin position="251"/>
        <end position="261"/>
    </location>
</feature>
<feature type="compositionally biased region" description="Polar residues" evidence="1">
    <location>
        <begin position="152"/>
        <end position="178"/>
    </location>
</feature>
<dbReference type="AlphaFoldDB" id="A0A067TKT6"/>
<feature type="region of interest" description="Disordered" evidence="1">
    <location>
        <begin position="214"/>
        <end position="354"/>
    </location>
</feature>
<evidence type="ECO:0000313" key="2">
    <source>
        <dbReference type="EMBL" id="KDR80509.1"/>
    </source>
</evidence>
<accession>A0A067TKT6</accession>
<feature type="compositionally biased region" description="Polar residues" evidence="1">
    <location>
        <begin position="54"/>
        <end position="65"/>
    </location>
</feature>
<dbReference type="HOGENOM" id="CLU_711831_0_0_1"/>
<keyword evidence="3" id="KW-1185">Reference proteome</keyword>
<evidence type="ECO:0000256" key="1">
    <source>
        <dbReference type="SAM" id="MobiDB-lite"/>
    </source>
</evidence>
<sequence>MRKWATEYEEAVGTKVFEFVQDWRSQPSPPQQHQYPSLSHSQSQHSQQQSQSHTHANTYNTQQHQLSHRRLSDVRNSGPPFGLNMSNSNPPRPPVHQHAADMSSYGSNTSNHVMKRSPSHSPPVTYPLGRSPNTSVNNNNGSNHNRSLSLNQHTSGVLSDPSASNNGGRDARGQSSVNPALGPSMGHGNCDEPSLTQNQKQVVVGKYRDMNLTSSHSRWPHIGGESIGATTGDGGIQSSYSGPVGSTSGPGVSGGVNGGSMGQISGSNNTAGAVLNGTGAGGGTSGQRNFGLLGEGSQSLPSLKDSGLLESWGSSTRNGGEGQKQTANGPSQQPQSLASSHRTTPPNSGVNLTMSAHLHHPSLDAPDLRPSTTLAMPVGLQWLANESR</sequence>
<dbReference type="STRING" id="685588.A0A067TKT6"/>
<feature type="compositionally biased region" description="Low complexity" evidence="1">
    <location>
        <begin position="131"/>
        <end position="151"/>
    </location>
</feature>
<name>A0A067TKT6_GALM3</name>
<protein>
    <submittedName>
        <fullName evidence="2">Uncharacterized protein</fullName>
    </submittedName>
</protein>
<proteinExistence type="predicted"/>
<feature type="compositionally biased region" description="Polar residues" evidence="1">
    <location>
        <begin position="312"/>
        <end position="354"/>
    </location>
</feature>
<feature type="region of interest" description="Disordered" evidence="1">
    <location>
        <begin position="22"/>
        <end position="197"/>
    </location>
</feature>
<feature type="compositionally biased region" description="Low complexity" evidence="1">
    <location>
        <begin position="31"/>
        <end position="53"/>
    </location>
</feature>
<gene>
    <name evidence="2" type="ORF">GALMADRAFT_1087442</name>
</gene>
<organism evidence="2 3">
    <name type="scientific">Galerina marginata (strain CBS 339.88)</name>
    <dbReference type="NCBI Taxonomy" id="685588"/>
    <lineage>
        <taxon>Eukaryota</taxon>
        <taxon>Fungi</taxon>
        <taxon>Dikarya</taxon>
        <taxon>Basidiomycota</taxon>
        <taxon>Agaricomycotina</taxon>
        <taxon>Agaricomycetes</taxon>
        <taxon>Agaricomycetidae</taxon>
        <taxon>Agaricales</taxon>
        <taxon>Agaricineae</taxon>
        <taxon>Strophariaceae</taxon>
        <taxon>Galerina</taxon>
    </lineage>
</organism>
<dbReference type="EMBL" id="KL142371">
    <property type="protein sequence ID" value="KDR80509.1"/>
    <property type="molecule type" value="Genomic_DNA"/>
</dbReference>
<reference evidence="3" key="1">
    <citation type="journal article" date="2014" name="Proc. Natl. Acad. Sci. U.S.A.">
        <title>Extensive sampling of basidiomycete genomes demonstrates inadequacy of the white-rot/brown-rot paradigm for wood decay fungi.</title>
        <authorList>
            <person name="Riley R."/>
            <person name="Salamov A.A."/>
            <person name="Brown D.W."/>
            <person name="Nagy L.G."/>
            <person name="Floudas D."/>
            <person name="Held B.W."/>
            <person name="Levasseur A."/>
            <person name="Lombard V."/>
            <person name="Morin E."/>
            <person name="Otillar R."/>
            <person name="Lindquist E.A."/>
            <person name="Sun H."/>
            <person name="LaButti K.M."/>
            <person name="Schmutz J."/>
            <person name="Jabbour D."/>
            <person name="Luo H."/>
            <person name="Baker S.E."/>
            <person name="Pisabarro A.G."/>
            <person name="Walton J.D."/>
            <person name="Blanchette R.A."/>
            <person name="Henrissat B."/>
            <person name="Martin F."/>
            <person name="Cullen D."/>
            <person name="Hibbett D.S."/>
            <person name="Grigoriev I.V."/>
        </authorList>
    </citation>
    <scope>NUCLEOTIDE SEQUENCE [LARGE SCALE GENOMIC DNA]</scope>
    <source>
        <strain evidence="3">CBS 339.88</strain>
    </source>
</reference>
<feature type="compositionally biased region" description="Low complexity" evidence="1">
    <location>
        <begin position="262"/>
        <end position="277"/>
    </location>
</feature>
<evidence type="ECO:0000313" key="3">
    <source>
        <dbReference type="Proteomes" id="UP000027222"/>
    </source>
</evidence>